<name>A0A318KKC3_9FIRM</name>
<evidence type="ECO:0000313" key="2">
    <source>
        <dbReference type="Proteomes" id="UP000247612"/>
    </source>
</evidence>
<dbReference type="STRING" id="1034346.GCA_000313565_00389"/>
<comment type="caution">
    <text evidence="1">The sequence shown here is derived from an EMBL/GenBank/DDBJ whole genome shotgun (WGS) entry which is preliminary data.</text>
</comment>
<keyword evidence="2" id="KW-1185">Reference proteome</keyword>
<sequence>MQKKTRLILCLSLMLTMLSGCSIIDILVQSVSTKTSILLDVAKVYRDYAIAYPVGRVMRSIEPSEPIIIPHKQETAYPMEFGFVPDVLVYPENLDEPLSGYVYCVENNYLDVSAIKNFDDTALQVGDQLTVAFDEGDMNLENNTIIAKSINVKSVNDMDFNELESDDLILGDPYKYNVDCNDMSVYSLISILMEYGTVHCTEGNNELWLFKGYETSITVFFENRTHAGISIYQYPSNAEMMIDAYNMNKDGEYNGKAYPLQEYYFKIGKIILEVRDSNEASDYDAGKLLEILKTHIGDPYARTFPKDNFIENE</sequence>
<evidence type="ECO:0000313" key="1">
    <source>
        <dbReference type="EMBL" id="PXX78281.1"/>
    </source>
</evidence>
<reference evidence="1 2" key="1">
    <citation type="submission" date="2018-05" db="EMBL/GenBank/DDBJ databases">
        <title>Genomic Encyclopedia of Type Strains, Phase IV (KMG-IV): sequencing the most valuable type-strain genomes for metagenomic binning, comparative biology and taxonomic classification.</title>
        <authorList>
            <person name="Goeker M."/>
        </authorList>
    </citation>
    <scope>NUCLEOTIDE SEQUENCE [LARGE SCALE GENOMIC DNA]</scope>
    <source>
        <strain evidence="1 2">JC118</strain>
    </source>
</reference>
<dbReference type="RefSeq" id="WP_022936692.1">
    <property type="nucleotide sequence ID" value="NZ_CABKRQ010000001.1"/>
</dbReference>
<organism evidence="1 2">
    <name type="scientific">Dielma fastidiosa</name>
    <dbReference type="NCBI Taxonomy" id="1034346"/>
    <lineage>
        <taxon>Bacteria</taxon>
        <taxon>Bacillati</taxon>
        <taxon>Bacillota</taxon>
        <taxon>Erysipelotrichia</taxon>
        <taxon>Erysipelotrichales</taxon>
        <taxon>Erysipelotrichaceae</taxon>
        <taxon>Dielma</taxon>
    </lineage>
</organism>
<accession>A0A318KKC3</accession>
<dbReference type="AlphaFoldDB" id="A0A318KKC3"/>
<protein>
    <submittedName>
        <fullName evidence="1">Uncharacterized protein</fullName>
    </submittedName>
</protein>
<dbReference type="Proteomes" id="UP000247612">
    <property type="component" value="Unassembled WGS sequence"/>
</dbReference>
<dbReference type="EMBL" id="QJKH01000008">
    <property type="protein sequence ID" value="PXX78281.1"/>
    <property type="molecule type" value="Genomic_DNA"/>
</dbReference>
<proteinExistence type="predicted"/>
<dbReference type="OrthoDB" id="10008951at2"/>
<dbReference type="PROSITE" id="PS51257">
    <property type="entry name" value="PROKAR_LIPOPROTEIN"/>
    <property type="match status" value="1"/>
</dbReference>
<gene>
    <name evidence="1" type="ORF">DES51_108210</name>
</gene>